<keyword evidence="2" id="KW-1185">Reference proteome</keyword>
<gene>
    <name evidence="1" type="ORF">ACFQ03_09665</name>
</gene>
<sequence length="301" mass="35005">MVKAITDKPKDNVVLFPKTIDYYQMELTRMLETERYREAIELLHFLVQCDSGDPRTNEEWQALLDWLRTMQPELYAEEEEDISEEELRRRQLTGKEKNNANYVNELLQILQDGTNLAKQALALEQLSCLDHPSINEALKNWLVSPRLPPILQFKVLQVLKRRGEGGTVTLEKLGEKIVLDIQDTPPSFQEFPQEAYSIVERFLSFSESKHPVLAYFASETWQEFLAYAYGTSIYRELLSLSEEQMDAWACAFHLVLEETMVGTPDEEDILELYGMTDRLKFALARATTMFKSFVRDVFPRS</sequence>
<dbReference type="EMBL" id="JBHTIU010000029">
    <property type="protein sequence ID" value="MFD0869418.1"/>
    <property type="molecule type" value="Genomic_DNA"/>
</dbReference>
<dbReference type="Proteomes" id="UP001597120">
    <property type="component" value="Unassembled WGS sequence"/>
</dbReference>
<protein>
    <submittedName>
        <fullName evidence="1">Uncharacterized protein</fullName>
    </submittedName>
</protein>
<reference evidence="2" key="1">
    <citation type="journal article" date="2019" name="Int. J. Syst. Evol. Microbiol.">
        <title>The Global Catalogue of Microorganisms (GCM) 10K type strain sequencing project: providing services to taxonomists for standard genome sequencing and annotation.</title>
        <authorList>
            <consortium name="The Broad Institute Genomics Platform"/>
            <consortium name="The Broad Institute Genome Sequencing Center for Infectious Disease"/>
            <person name="Wu L."/>
            <person name="Ma J."/>
        </authorList>
    </citation>
    <scope>NUCLEOTIDE SEQUENCE [LARGE SCALE GENOMIC DNA]</scope>
    <source>
        <strain evidence="2">CCUG 57263</strain>
    </source>
</reference>
<accession>A0ABW3DAT8</accession>
<comment type="caution">
    <text evidence="1">The sequence shown here is derived from an EMBL/GenBank/DDBJ whole genome shotgun (WGS) entry which is preliminary data.</text>
</comment>
<organism evidence="1 2">
    <name type="scientific">Paenibacillus residui</name>
    <dbReference type="NCBI Taxonomy" id="629724"/>
    <lineage>
        <taxon>Bacteria</taxon>
        <taxon>Bacillati</taxon>
        <taxon>Bacillota</taxon>
        <taxon>Bacilli</taxon>
        <taxon>Bacillales</taxon>
        <taxon>Paenibacillaceae</taxon>
        <taxon>Paenibacillus</taxon>
    </lineage>
</organism>
<evidence type="ECO:0000313" key="2">
    <source>
        <dbReference type="Proteomes" id="UP001597120"/>
    </source>
</evidence>
<evidence type="ECO:0000313" key="1">
    <source>
        <dbReference type="EMBL" id="MFD0869418.1"/>
    </source>
</evidence>
<name>A0ABW3DAT8_9BACL</name>
<proteinExistence type="predicted"/>